<dbReference type="RefSeq" id="WP_377042582.1">
    <property type="nucleotide sequence ID" value="NZ_JBHLUN010000001.1"/>
</dbReference>
<keyword evidence="3" id="KW-1003">Cell membrane</keyword>
<comment type="subcellular location">
    <subcellularLocation>
        <location evidence="1 7">Cell membrane</location>
        <topology evidence="1 7">Multi-pass membrane protein</topology>
    </subcellularLocation>
</comment>
<evidence type="ECO:0000259" key="8">
    <source>
        <dbReference type="PROSITE" id="PS50928"/>
    </source>
</evidence>
<accession>A0ABV6JMG3</accession>
<feature type="transmembrane region" description="Helical" evidence="7">
    <location>
        <begin position="154"/>
        <end position="179"/>
    </location>
</feature>
<feature type="transmembrane region" description="Helical" evidence="7">
    <location>
        <begin position="105"/>
        <end position="125"/>
    </location>
</feature>
<keyword evidence="4 7" id="KW-0812">Transmembrane</keyword>
<feature type="transmembrane region" description="Helical" evidence="7">
    <location>
        <begin position="262"/>
        <end position="284"/>
    </location>
</feature>
<evidence type="ECO:0000256" key="2">
    <source>
        <dbReference type="ARBA" id="ARBA00022448"/>
    </source>
</evidence>
<dbReference type="InterPro" id="IPR000515">
    <property type="entry name" value="MetI-like"/>
</dbReference>
<evidence type="ECO:0000256" key="7">
    <source>
        <dbReference type="RuleBase" id="RU363032"/>
    </source>
</evidence>
<comment type="similarity">
    <text evidence="7">Belongs to the binding-protein-dependent transport system permease family.</text>
</comment>
<dbReference type="InterPro" id="IPR035906">
    <property type="entry name" value="MetI-like_sf"/>
</dbReference>
<feature type="transmembrane region" description="Helical" evidence="7">
    <location>
        <begin position="200"/>
        <end position="225"/>
    </location>
</feature>
<evidence type="ECO:0000256" key="5">
    <source>
        <dbReference type="ARBA" id="ARBA00022989"/>
    </source>
</evidence>
<dbReference type="PANTHER" id="PTHR30193:SF42">
    <property type="entry name" value="ABC TRANSPORTER PERMEASE PROTEIN"/>
    <property type="match status" value="1"/>
</dbReference>
<feature type="domain" description="ABC transmembrane type-1" evidence="8">
    <location>
        <begin position="68"/>
        <end position="281"/>
    </location>
</feature>
<dbReference type="CDD" id="cd06261">
    <property type="entry name" value="TM_PBP2"/>
    <property type="match status" value="1"/>
</dbReference>
<dbReference type="Proteomes" id="UP001589865">
    <property type="component" value="Unassembled WGS sequence"/>
</dbReference>
<evidence type="ECO:0000313" key="9">
    <source>
        <dbReference type="EMBL" id="MFC0406894.1"/>
    </source>
</evidence>
<dbReference type="PROSITE" id="PS50928">
    <property type="entry name" value="ABC_TM1"/>
    <property type="match status" value="1"/>
</dbReference>
<dbReference type="SUPFAM" id="SSF161098">
    <property type="entry name" value="MetI-like"/>
    <property type="match status" value="1"/>
</dbReference>
<dbReference type="InterPro" id="IPR051393">
    <property type="entry name" value="ABC_transporter_permease"/>
</dbReference>
<dbReference type="Gene3D" id="1.10.3720.10">
    <property type="entry name" value="MetI-like"/>
    <property type="match status" value="1"/>
</dbReference>
<comment type="caution">
    <text evidence="9">The sequence shown here is derived from an EMBL/GenBank/DDBJ whole genome shotgun (WGS) entry which is preliminary data.</text>
</comment>
<evidence type="ECO:0000256" key="4">
    <source>
        <dbReference type="ARBA" id="ARBA00022692"/>
    </source>
</evidence>
<evidence type="ECO:0000256" key="3">
    <source>
        <dbReference type="ARBA" id="ARBA00022475"/>
    </source>
</evidence>
<evidence type="ECO:0000256" key="6">
    <source>
        <dbReference type="ARBA" id="ARBA00023136"/>
    </source>
</evidence>
<keyword evidence="2 7" id="KW-0813">Transport</keyword>
<dbReference type="PANTHER" id="PTHR30193">
    <property type="entry name" value="ABC TRANSPORTER PERMEASE PROTEIN"/>
    <property type="match status" value="1"/>
</dbReference>
<keyword evidence="6 7" id="KW-0472">Membrane</keyword>
<keyword evidence="5 7" id="KW-1133">Transmembrane helix</keyword>
<proteinExistence type="inferred from homology"/>
<name>A0ABV6JMG3_9PROT</name>
<dbReference type="Pfam" id="PF00528">
    <property type="entry name" value="BPD_transp_1"/>
    <property type="match status" value="1"/>
</dbReference>
<feature type="transmembrane region" description="Helical" evidence="7">
    <location>
        <begin position="12"/>
        <end position="35"/>
    </location>
</feature>
<evidence type="ECO:0000313" key="10">
    <source>
        <dbReference type="Proteomes" id="UP001589865"/>
    </source>
</evidence>
<evidence type="ECO:0000256" key="1">
    <source>
        <dbReference type="ARBA" id="ARBA00004651"/>
    </source>
</evidence>
<reference evidence="9 10" key="1">
    <citation type="submission" date="2024-09" db="EMBL/GenBank/DDBJ databases">
        <authorList>
            <person name="Sun Q."/>
            <person name="Mori K."/>
        </authorList>
    </citation>
    <scope>NUCLEOTIDE SEQUENCE [LARGE SCALE GENOMIC DNA]</scope>
    <source>
        <strain evidence="9 10">TBRC 5777</strain>
    </source>
</reference>
<dbReference type="EMBL" id="JBHLUN010000001">
    <property type="protein sequence ID" value="MFC0406894.1"/>
    <property type="molecule type" value="Genomic_DNA"/>
</dbReference>
<organism evidence="9 10">
    <name type="scientific">Roseomonas elaeocarpi</name>
    <dbReference type="NCBI Taxonomy" id="907779"/>
    <lineage>
        <taxon>Bacteria</taxon>
        <taxon>Pseudomonadati</taxon>
        <taxon>Pseudomonadota</taxon>
        <taxon>Alphaproteobacteria</taxon>
        <taxon>Acetobacterales</taxon>
        <taxon>Roseomonadaceae</taxon>
        <taxon>Roseomonas</taxon>
    </lineage>
</organism>
<sequence>MRDSFFRNLTPRLVVLPVVLVMLVCFYGSIVWTAYISTTRSGMLPNYDFVGFTQYVRLFATPRWITAYGNMFIFGVLMVLGTLALGTLLAILMDAKLRFENLFRTVLLYPLSMSYIVTGLAWQWVLSPSIGVQNFVRQLGWPDFTFDWIVQRDYAIYTLVFAAVWHQAGLIMAIMLAGLRGVDGEIWRAARMEGLPRARVYWSIVLPMLRPLMVTCVVLLAIAVVKSYDLVVAMTGGGPGNASDLPGRFVVDLTFERANLGLASAAAVVMLGTVIAALAPYFYFETSRRSR</sequence>
<keyword evidence="10" id="KW-1185">Reference proteome</keyword>
<feature type="transmembrane region" description="Helical" evidence="7">
    <location>
        <begin position="71"/>
        <end position="93"/>
    </location>
</feature>
<protein>
    <submittedName>
        <fullName evidence="9">Carbohydrate ABC transporter permease</fullName>
    </submittedName>
</protein>
<gene>
    <name evidence="9" type="ORF">ACFFGY_01450</name>
</gene>